<keyword evidence="2 5" id="KW-0812">Transmembrane</keyword>
<evidence type="ECO:0000256" key="5">
    <source>
        <dbReference type="SAM" id="Phobius"/>
    </source>
</evidence>
<dbReference type="GeneID" id="83004737"/>
<feature type="transmembrane region" description="Helical" evidence="5">
    <location>
        <begin position="126"/>
        <end position="144"/>
    </location>
</feature>
<protein>
    <submittedName>
        <fullName evidence="6">Energy-coupling factor transporter transmembrane protein EcfT</fullName>
    </submittedName>
</protein>
<dbReference type="PANTHER" id="PTHR33514:SF13">
    <property type="entry name" value="PROTEIN ABCI12, CHLOROPLASTIC"/>
    <property type="match status" value="1"/>
</dbReference>
<dbReference type="PANTHER" id="PTHR33514">
    <property type="entry name" value="PROTEIN ABCI12, CHLOROPLASTIC"/>
    <property type="match status" value="1"/>
</dbReference>
<feature type="transmembrane region" description="Helical" evidence="5">
    <location>
        <begin position="20"/>
        <end position="49"/>
    </location>
</feature>
<organism evidence="6 7">
    <name type="scientific">Faecalicatena contorta</name>
    <dbReference type="NCBI Taxonomy" id="39482"/>
    <lineage>
        <taxon>Bacteria</taxon>
        <taxon>Bacillati</taxon>
        <taxon>Bacillota</taxon>
        <taxon>Clostridia</taxon>
        <taxon>Lachnospirales</taxon>
        <taxon>Lachnospiraceae</taxon>
        <taxon>Faecalicatena</taxon>
    </lineage>
</organism>
<gene>
    <name evidence="6" type="primary">ecfT_1</name>
    <name evidence="6" type="ORF">ERS852491_00924</name>
</gene>
<comment type="subcellular location">
    <subcellularLocation>
        <location evidence="1">Membrane</location>
        <topology evidence="1">Multi-pass membrane protein</topology>
    </subcellularLocation>
</comment>
<keyword evidence="4 5" id="KW-0472">Membrane</keyword>
<dbReference type="GO" id="GO:0005886">
    <property type="term" value="C:plasma membrane"/>
    <property type="evidence" value="ECO:0007669"/>
    <property type="project" value="UniProtKB-ARBA"/>
</dbReference>
<accession>A0A174B7S4</accession>
<feature type="transmembrane region" description="Helical" evidence="5">
    <location>
        <begin position="87"/>
        <end position="106"/>
    </location>
</feature>
<dbReference type="EMBL" id="CYZU01000006">
    <property type="protein sequence ID" value="CUN96239.1"/>
    <property type="molecule type" value="Genomic_DNA"/>
</dbReference>
<evidence type="ECO:0000256" key="1">
    <source>
        <dbReference type="ARBA" id="ARBA00004141"/>
    </source>
</evidence>
<dbReference type="STRING" id="39482.ERS852491_00924"/>
<name>A0A174B7S4_9FIRM</name>
<evidence type="ECO:0000256" key="4">
    <source>
        <dbReference type="ARBA" id="ARBA00023136"/>
    </source>
</evidence>
<evidence type="ECO:0000256" key="3">
    <source>
        <dbReference type="ARBA" id="ARBA00022989"/>
    </source>
</evidence>
<proteinExistence type="predicted"/>
<dbReference type="CDD" id="cd16914">
    <property type="entry name" value="EcfT"/>
    <property type="match status" value="1"/>
</dbReference>
<sequence>MMVGEKKQKRIDQIDGRTVLFLTLCACIVTFLTTSFLGHGCFSFLIFLILCWFGLYKQALGCFAVYLVAIVWLMIETKYQISIPSPLLLSMIYKLLLPAMPAYLLAKIPSGKLTASLRKMPIPTRIMLVLIVMLRFAPTVLHEFGEVREAMKIRGFLKSVGNVLKHPMDTLEYAIVPMVFRSLKIADELAASAIVRGIESPYKKESYYVSRIAALDCFLIVVSVGATMCCCLL</sequence>
<dbReference type="AlphaFoldDB" id="A0A174B7S4"/>
<dbReference type="InterPro" id="IPR003339">
    <property type="entry name" value="ABC/ECF_trnsptr_transmembrane"/>
</dbReference>
<dbReference type="RefSeq" id="WP_004611453.1">
    <property type="nucleotide sequence ID" value="NZ_CYZU01000006.1"/>
</dbReference>
<evidence type="ECO:0000313" key="7">
    <source>
        <dbReference type="Proteomes" id="UP000095544"/>
    </source>
</evidence>
<evidence type="ECO:0000256" key="2">
    <source>
        <dbReference type="ARBA" id="ARBA00022692"/>
    </source>
</evidence>
<keyword evidence="3 5" id="KW-1133">Transmembrane helix</keyword>
<dbReference type="Proteomes" id="UP000095544">
    <property type="component" value="Unassembled WGS sequence"/>
</dbReference>
<feature type="transmembrane region" description="Helical" evidence="5">
    <location>
        <begin position="55"/>
        <end position="75"/>
    </location>
</feature>
<dbReference type="Pfam" id="PF02361">
    <property type="entry name" value="CbiQ"/>
    <property type="match status" value="1"/>
</dbReference>
<reference evidence="6 7" key="1">
    <citation type="submission" date="2015-09" db="EMBL/GenBank/DDBJ databases">
        <authorList>
            <consortium name="Pathogen Informatics"/>
        </authorList>
    </citation>
    <scope>NUCLEOTIDE SEQUENCE [LARGE SCALE GENOMIC DNA]</scope>
    <source>
        <strain evidence="6 7">2789STDY5834876</strain>
    </source>
</reference>
<evidence type="ECO:0000313" key="6">
    <source>
        <dbReference type="EMBL" id="CUN96239.1"/>
    </source>
</evidence>
<dbReference type="OrthoDB" id="3730291at2"/>